<dbReference type="InterPro" id="IPR023210">
    <property type="entry name" value="NADP_OxRdtase_dom"/>
</dbReference>
<feature type="domain" description="NADP-dependent oxidoreductase" evidence="1">
    <location>
        <begin position="3"/>
        <end position="99"/>
    </location>
</feature>
<dbReference type="PANTHER" id="PTHR43147:SF2">
    <property type="entry name" value="NADP-DEPENDENT OXIDOREDUCTASE DOMAIN-CONTAINING PROTEIN"/>
    <property type="match status" value="1"/>
</dbReference>
<name>A0A9X1FVK8_9RHOB</name>
<evidence type="ECO:0000313" key="3">
    <source>
        <dbReference type="Proteomes" id="UP001138661"/>
    </source>
</evidence>
<gene>
    <name evidence="2" type="ORF">KX928_11535</name>
</gene>
<dbReference type="Proteomes" id="UP001138661">
    <property type="component" value="Unassembled WGS sequence"/>
</dbReference>
<proteinExistence type="predicted"/>
<dbReference type="PANTHER" id="PTHR43147">
    <property type="entry name" value="PROTEIN TAS"/>
    <property type="match status" value="1"/>
</dbReference>
<dbReference type="EMBL" id="JAHXDN010000003">
    <property type="protein sequence ID" value="MBW4708416.1"/>
    <property type="molecule type" value="Genomic_DNA"/>
</dbReference>
<protein>
    <submittedName>
        <fullName evidence="2">Aldo/keto reductase</fullName>
    </submittedName>
</protein>
<sequence>MTADVVRKGVETALERLQIDCVDVMQFRWWQYQSQDYLDVLEHPMRLRKEGLIGEIGPANFDASHLRMLIKDRIEIASNPFCFFLRDRRRARQSLARVWAKPNTVSTA</sequence>
<dbReference type="RefSeq" id="WP_219502238.1">
    <property type="nucleotide sequence ID" value="NZ_JAHXDN010000003.1"/>
</dbReference>
<comment type="caution">
    <text evidence="2">The sequence shown here is derived from an EMBL/GenBank/DDBJ whole genome shotgun (WGS) entry which is preliminary data.</text>
</comment>
<reference evidence="2" key="1">
    <citation type="submission" date="2021-07" db="EMBL/GenBank/DDBJ databases">
        <title>Roseobacter insulae sp. nov., isolated from a tidal flat.</title>
        <authorList>
            <person name="Park S."/>
            <person name="Yoon J.-H."/>
        </authorList>
    </citation>
    <scope>NUCLEOTIDE SEQUENCE</scope>
    <source>
        <strain evidence="2">YSTF-M11</strain>
    </source>
</reference>
<evidence type="ECO:0000313" key="2">
    <source>
        <dbReference type="EMBL" id="MBW4708416.1"/>
    </source>
</evidence>
<keyword evidence="3" id="KW-1185">Reference proteome</keyword>
<organism evidence="2 3">
    <name type="scientific">Roseobacter insulae</name>
    <dbReference type="NCBI Taxonomy" id="2859783"/>
    <lineage>
        <taxon>Bacteria</taxon>
        <taxon>Pseudomonadati</taxon>
        <taxon>Pseudomonadota</taxon>
        <taxon>Alphaproteobacteria</taxon>
        <taxon>Rhodobacterales</taxon>
        <taxon>Roseobacteraceae</taxon>
        <taxon>Roseobacter</taxon>
    </lineage>
</organism>
<evidence type="ECO:0000259" key="1">
    <source>
        <dbReference type="Pfam" id="PF00248"/>
    </source>
</evidence>
<accession>A0A9X1FVK8</accession>
<dbReference type="Pfam" id="PF00248">
    <property type="entry name" value="Aldo_ket_red"/>
    <property type="match status" value="1"/>
</dbReference>
<dbReference type="AlphaFoldDB" id="A0A9X1FVK8"/>